<dbReference type="Proteomes" id="UP001501523">
    <property type="component" value="Unassembled WGS sequence"/>
</dbReference>
<dbReference type="Gene3D" id="3.60.15.10">
    <property type="entry name" value="Ribonuclease Z/Hydroxyacylglutathione hydrolase-like"/>
    <property type="match status" value="1"/>
</dbReference>
<accession>A0ABP3TQ94</accession>
<keyword evidence="2" id="KW-0472">Membrane</keyword>
<dbReference type="SUPFAM" id="SSF56281">
    <property type="entry name" value="Metallo-hydrolase/oxidoreductase"/>
    <property type="match status" value="1"/>
</dbReference>
<dbReference type="InterPro" id="IPR036866">
    <property type="entry name" value="RibonucZ/Hydroxyglut_hydro"/>
</dbReference>
<dbReference type="InterPro" id="IPR001279">
    <property type="entry name" value="Metallo-B-lactamas"/>
</dbReference>
<dbReference type="PANTHER" id="PTHR42951:SF4">
    <property type="entry name" value="ACYL-COENZYME A THIOESTERASE MBLAC2"/>
    <property type="match status" value="1"/>
</dbReference>
<keyword evidence="2" id="KW-0812">Transmembrane</keyword>
<keyword evidence="6" id="KW-1185">Reference proteome</keyword>
<dbReference type="RefSeq" id="WP_343790487.1">
    <property type="nucleotide sequence ID" value="NZ_BAAAEU010000008.1"/>
</dbReference>
<proteinExistence type="inferred from homology"/>
<keyword evidence="2" id="KW-1133">Transmembrane helix</keyword>
<evidence type="ECO:0000256" key="3">
    <source>
        <dbReference type="SAM" id="SignalP"/>
    </source>
</evidence>
<organism evidence="5 6">
    <name type="scientific">Dokdonella soli</name>
    <dbReference type="NCBI Taxonomy" id="529810"/>
    <lineage>
        <taxon>Bacteria</taxon>
        <taxon>Pseudomonadati</taxon>
        <taxon>Pseudomonadota</taxon>
        <taxon>Gammaproteobacteria</taxon>
        <taxon>Lysobacterales</taxon>
        <taxon>Rhodanobacteraceae</taxon>
        <taxon>Dokdonella</taxon>
    </lineage>
</organism>
<feature type="chain" id="PRO_5045315394" description="Metallo-beta-lactamase domain-containing protein" evidence="3">
    <location>
        <begin position="23"/>
        <end position="336"/>
    </location>
</feature>
<evidence type="ECO:0000256" key="1">
    <source>
        <dbReference type="ARBA" id="ARBA00005250"/>
    </source>
</evidence>
<reference evidence="6" key="1">
    <citation type="journal article" date="2019" name="Int. J. Syst. Evol. Microbiol.">
        <title>The Global Catalogue of Microorganisms (GCM) 10K type strain sequencing project: providing services to taxonomists for standard genome sequencing and annotation.</title>
        <authorList>
            <consortium name="The Broad Institute Genomics Platform"/>
            <consortium name="The Broad Institute Genome Sequencing Center for Infectious Disease"/>
            <person name="Wu L."/>
            <person name="Ma J."/>
        </authorList>
    </citation>
    <scope>NUCLEOTIDE SEQUENCE [LARGE SCALE GENOMIC DNA]</scope>
    <source>
        <strain evidence="6">JCM 15421</strain>
    </source>
</reference>
<sequence length="336" mass="36545">MMKLASYAFSATFLLASFGACAQVASGSMDVHWNEGAADCARNPPPPLQVHAYNERTFILRQSLCATYEGPFIYLLVGSGKALLIDTGDVSDPKTMPLAQTVLSLLAGAGASKLPLVVVHTHGHLDHRAGDTQFQSQPNVEVVPTDVDHVKQYFGFPLWPNGIAQIDLGDRIVDVMPAPGHHQAHVVYYDRQTGLFFSGDFLLPGRLLIEDTGADLVSARRVADFVKDRPVSHVLGGHIELDEGGNTFFGDAYHPHERSLQLSKQDLLDLPEVVAGFNGFYGQRGIHILMNQNRVLMLLGGAMLAAVVALVLGARWLWRRRKRSTSAGRSAAVDVT</sequence>
<dbReference type="EMBL" id="BAAAEU010000008">
    <property type="protein sequence ID" value="GAA0715172.1"/>
    <property type="molecule type" value="Genomic_DNA"/>
</dbReference>
<comment type="similarity">
    <text evidence="1">Belongs to the metallo-beta-lactamase superfamily. Class-B beta-lactamase family.</text>
</comment>
<protein>
    <recommendedName>
        <fullName evidence="4">Metallo-beta-lactamase domain-containing protein</fullName>
    </recommendedName>
</protein>
<evidence type="ECO:0000256" key="2">
    <source>
        <dbReference type="SAM" id="Phobius"/>
    </source>
</evidence>
<name>A0ABP3TQ94_9GAMM</name>
<feature type="domain" description="Metallo-beta-lactamase" evidence="4">
    <location>
        <begin position="70"/>
        <end position="238"/>
    </location>
</feature>
<evidence type="ECO:0000313" key="6">
    <source>
        <dbReference type="Proteomes" id="UP001501523"/>
    </source>
</evidence>
<dbReference type="SMART" id="SM00849">
    <property type="entry name" value="Lactamase_B"/>
    <property type="match status" value="1"/>
</dbReference>
<evidence type="ECO:0000259" key="4">
    <source>
        <dbReference type="SMART" id="SM00849"/>
    </source>
</evidence>
<keyword evidence="3" id="KW-0732">Signal</keyword>
<dbReference type="PROSITE" id="PS51257">
    <property type="entry name" value="PROKAR_LIPOPROTEIN"/>
    <property type="match status" value="1"/>
</dbReference>
<dbReference type="Pfam" id="PF00753">
    <property type="entry name" value="Lactamase_B"/>
    <property type="match status" value="1"/>
</dbReference>
<comment type="caution">
    <text evidence="5">The sequence shown here is derived from an EMBL/GenBank/DDBJ whole genome shotgun (WGS) entry which is preliminary data.</text>
</comment>
<feature type="transmembrane region" description="Helical" evidence="2">
    <location>
        <begin position="295"/>
        <end position="318"/>
    </location>
</feature>
<evidence type="ECO:0000313" key="5">
    <source>
        <dbReference type="EMBL" id="GAA0715172.1"/>
    </source>
</evidence>
<dbReference type="PANTHER" id="PTHR42951">
    <property type="entry name" value="METALLO-BETA-LACTAMASE DOMAIN-CONTAINING"/>
    <property type="match status" value="1"/>
</dbReference>
<feature type="signal peptide" evidence="3">
    <location>
        <begin position="1"/>
        <end position="22"/>
    </location>
</feature>
<dbReference type="InterPro" id="IPR050855">
    <property type="entry name" value="NDM-1-like"/>
</dbReference>
<gene>
    <name evidence="5" type="ORF">GCM10009105_20390</name>
</gene>